<protein>
    <recommendedName>
        <fullName evidence="4">Peptide-methionine (S)-S-oxide reductase</fullName>
    </recommendedName>
</protein>
<organism evidence="3">
    <name type="scientific">Minutocellus polymorphus</name>
    <dbReference type="NCBI Taxonomy" id="265543"/>
    <lineage>
        <taxon>Eukaryota</taxon>
        <taxon>Sar</taxon>
        <taxon>Stramenopiles</taxon>
        <taxon>Ochrophyta</taxon>
        <taxon>Bacillariophyta</taxon>
        <taxon>Mediophyceae</taxon>
        <taxon>Cymatosirophycidae</taxon>
        <taxon>Cymatosirales</taxon>
        <taxon>Cymatosiraceae</taxon>
        <taxon>Minutocellus</taxon>
    </lineage>
</organism>
<evidence type="ECO:0000313" key="3">
    <source>
        <dbReference type="EMBL" id="CAD8369777.1"/>
    </source>
</evidence>
<feature type="signal peptide" evidence="2">
    <location>
        <begin position="1"/>
        <end position="29"/>
    </location>
</feature>
<evidence type="ECO:0000256" key="2">
    <source>
        <dbReference type="SAM" id="SignalP"/>
    </source>
</evidence>
<feature type="region of interest" description="Disordered" evidence="1">
    <location>
        <begin position="311"/>
        <end position="330"/>
    </location>
</feature>
<name>A0A7S0APX7_9STRA</name>
<evidence type="ECO:0000256" key="1">
    <source>
        <dbReference type="SAM" id="MobiDB-lite"/>
    </source>
</evidence>
<evidence type="ECO:0008006" key="4">
    <source>
        <dbReference type="Google" id="ProtNLM"/>
    </source>
</evidence>
<accession>A0A7S0APX7</accession>
<keyword evidence="2" id="KW-0732">Signal</keyword>
<proteinExistence type="predicted"/>
<sequence length="330" mass="36848">MSAGATTSCSSAVAFVTLLLIADYQSALAFSSPSSAQKHLPVNRNGGTAPSKVDSFAEFCLMRLGLDPSSPSSDDSCSPSPGASPNVYWVGTGELYEAYSGRLLATFEGFDVGRGDMVDDDGTHVRQFSRKIFWFRDPMTNEIMTEYNGTQVRPIRYDYQVFDYWRAPPLPDDDGVVVSADFSCIGTELPAILPSIVSGPREVPVMPITAETSGRNRLAFQCPVFIDVETPMGSYQAWENYHYTHDITYPEGQPSICVWARQGSNPPFVENGKGVMRSRAHRVDRYEDIPESIRELVEAEGGEYQLFRHPPKDMAEIERLQKEERTRRKR</sequence>
<dbReference type="EMBL" id="HBEJ01009565">
    <property type="protein sequence ID" value="CAD8369777.1"/>
    <property type="molecule type" value="Transcribed_RNA"/>
</dbReference>
<dbReference type="AlphaFoldDB" id="A0A7S0APX7"/>
<reference evidence="3" key="1">
    <citation type="submission" date="2021-01" db="EMBL/GenBank/DDBJ databases">
        <authorList>
            <person name="Corre E."/>
            <person name="Pelletier E."/>
            <person name="Niang G."/>
            <person name="Scheremetjew M."/>
            <person name="Finn R."/>
            <person name="Kale V."/>
            <person name="Holt S."/>
            <person name="Cochrane G."/>
            <person name="Meng A."/>
            <person name="Brown T."/>
            <person name="Cohen L."/>
        </authorList>
    </citation>
    <scope>NUCLEOTIDE SEQUENCE</scope>
    <source>
        <strain evidence="3">CCMP3303</strain>
    </source>
</reference>
<feature type="chain" id="PRO_5030917208" description="Peptide-methionine (S)-S-oxide reductase" evidence="2">
    <location>
        <begin position="30"/>
        <end position="330"/>
    </location>
</feature>
<gene>
    <name evidence="3" type="ORF">MPOL1434_LOCUS5631</name>
</gene>